<feature type="signal peptide" evidence="5">
    <location>
        <begin position="1"/>
        <end position="25"/>
    </location>
</feature>
<proteinExistence type="inferred from homology"/>
<evidence type="ECO:0000256" key="1">
    <source>
        <dbReference type="ARBA" id="ARBA00004196"/>
    </source>
</evidence>
<feature type="chain" id="PRO_5046451088" description="Fe/B12 periplasmic-binding domain-containing protein" evidence="5">
    <location>
        <begin position="26"/>
        <end position="352"/>
    </location>
</feature>
<feature type="domain" description="Fe/B12 periplasmic-binding" evidence="6">
    <location>
        <begin position="137"/>
        <end position="327"/>
    </location>
</feature>
<reference evidence="7 8" key="1">
    <citation type="journal article" date="2019" name="Int. J. Syst. Evol. Microbiol.">
        <title>The Global Catalogue of Microorganisms (GCM) 10K type strain sequencing project: providing services to taxonomists for standard genome sequencing and annotation.</title>
        <authorList>
            <consortium name="The Broad Institute Genomics Platform"/>
            <consortium name="The Broad Institute Genome Sequencing Center for Infectious Disease"/>
            <person name="Wu L."/>
            <person name="Ma J."/>
        </authorList>
    </citation>
    <scope>NUCLEOTIDE SEQUENCE [LARGE SCALE GENOMIC DNA]</scope>
    <source>
        <strain evidence="7 8">JCM 14942</strain>
    </source>
</reference>
<dbReference type="EMBL" id="BAAAOR010000040">
    <property type="protein sequence ID" value="GAA1544568.1"/>
    <property type="molecule type" value="Genomic_DNA"/>
</dbReference>
<dbReference type="Proteomes" id="UP001500842">
    <property type="component" value="Unassembled WGS sequence"/>
</dbReference>
<evidence type="ECO:0000256" key="4">
    <source>
        <dbReference type="ARBA" id="ARBA00022729"/>
    </source>
</evidence>
<organism evidence="7 8">
    <name type="scientific">Nocardioides humi</name>
    <dbReference type="NCBI Taxonomy" id="449461"/>
    <lineage>
        <taxon>Bacteria</taxon>
        <taxon>Bacillati</taxon>
        <taxon>Actinomycetota</taxon>
        <taxon>Actinomycetes</taxon>
        <taxon>Propionibacteriales</taxon>
        <taxon>Nocardioidaceae</taxon>
        <taxon>Nocardioides</taxon>
    </lineage>
</organism>
<evidence type="ECO:0000256" key="3">
    <source>
        <dbReference type="ARBA" id="ARBA00022448"/>
    </source>
</evidence>
<protein>
    <recommendedName>
        <fullName evidence="6">Fe/B12 periplasmic-binding domain-containing protein</fullName>
    </recommendedName>
</protein>
<dbReference type="PANTHER" id="PTHR30532">
    <property type="entry name" value="IRON III DICITRATE-BINDING PERIPLASMIC PROTEIN"/>
    <property type="match status" value="1"/>
</dbReference>
<evidence type="ECO:0000256" key="2">
    <source>
        <dbReference type="ARBA" id="ARBA00008814"/>
    </source>
</evidence>
<dbReference type="InterPro" id="IPR002491">
    <property type="entry name" value="ABC_transptr_periplasmic_BD"/>
</dbReference>
<evidence type="ECO:0000256" key="5">
    <source>
        <dbReference type="SAM" id="SignalP"/>
    </source>
</evidence>
<dbReference type="PROSITE" id="PS51257">
    <property type="entry name" value="PROKAR_LIPOPROTEIN"/>
    <property type="match status" value="1"/>
</dbReference>
<evidence type="ECO:0000313" key="7">
    <source>
        <dbReference type="EMBL" id="GAA1544568.1"/>
    </source>
</evidence>
<keyword evidence="3" id="KW-0813">Transport</keyword>
<comment type="subcellular location">
    <subcellularLocation>
        <location evidence="1">Cell envelope</location>
    </subcellularLocation>
</comment>
<evidence type="ECO:0000313" key="8">
    <source>
        <dbReference type="Proteomes" id="UP001500842"/>
    </source>
</evidence>
<dbReference type="Pfam" id="PF01497">
    <property type="entry name" value="Peripla_BP_2"/>
    <property type="match status" value="1"/>
</dbReference>
<name>A0ABN2BRQ0_9ACTN</name>
<evidence type="ECO:0000259" key="6">
    <source>
        <dbReference type="Pfam" id="PF01497"/>
    </source>
</evidence>
<accession>A0ABN2BRQ0</accession>
<dbReference type="InterPro" id="IPR051313">
    <property type="entry name" value="Bact_iron-sidero_bind"/>
</dbReference>
<dbReference type="SUPFAM" id="SSF53807">
    <property type="entry name" value="Helical backbone' metal receptor"/>
    <property type="match status" value="1"/>
</dbReference>
<keyword evidence="4 5" id="KW-0732">Signal</keyword>
<dbReference type="PANTHER" id="PTHR30532:SF1">
    <property type="entry name" value="IRON(3+)-HYDROXAMATE-BINDING PROTEIN FHUD"/>
    <property type="match status" value="1"/>
</dbReference>
<dbReference type="Gene3D" id="3.40.50.1980">
    <property type="entry name" value="Nitrogenase molybdenum iron protein domain"/>
    <property type="match status" value="2"/>
</dbReference>
<keyword evidence="8" id="KW-1185">Reference proteome</keyword>
<sequence>MNRRSPRVRSLVAGAALSALVLAVAGCGTDSATDAPTAEKRQQLFDEQCAGTVIPDLPDLEPIPAEEGTGQVETEFGTVELPTHPKAALGMYTTDVDMLIWLRYPLAGSQPIRGDGYKTFPCFFPYDPLDGVSTFANYPDYDYESILLAEPDFILNGLGYDKKVVKRLPEIAPTYSVDAFDGESWMTHFEDTARALGRSEYYDAWKKIYDERVAEVRAAIGDVSDVVVSPVGYWDGKIQTGCYSGVECQVFDDLGLTINAASLVNDREGEALSAEQFGQLGDVDYGFMIKGLGEEGQQEYDKTLAELQKNALWGDLGFVQESQIVTYEWEMTYGSPSGQLAFLDVVEKALAT</sequence>
<comment type="caution">
    <text evidence="7">The sequence shown here is derived from an EMBL/GenBank/DDBJ whole genome shotgun (WGS) entry which is preliminary data.</text>
</comment>
<comment type="similarity">
    <text evidence="2">Belongs to the bacterial solute-binding protein 8 family.</text>
</comment>
<gene>
    <name evidence="7" type="ORF">GCM10009788_53810</name>
</gene>
<dbReference type="RefSeq" id="WP_141006954.1">
    <property type="nucleotide sequence ID" value="NZ_BAAAOR010000040.1"/>
</dbReference>